<evidence type="ECO:0000313" key="1">
    <source>
        <dbReference type="EMBL" id="KIM62240.1"/>
    </source>
</evidence>
<protein>
    <submittedName>
        <fullName evidence="1">Uncharacterized protein</fullName>
    </submittedName>
</protein>
<dbReference type="OrthoDB" id="3174109at2759"/>
<reference evidence="2" key="2">
    <citation type="submission" date="2015-01" db="EMBL/GenBank/DDBJ databases">
        <title>Evolutionary Origins and Diversification of the Mycorrhizal Mutualists.</title>
        <authorList>
            <consortium name="DOE Joint Genome Institute"/>
            <consortium name="Mycorrhizal Genomics Consortium"/>
            <person name="Kohler A."/>
            <person name="Kuo A."/>
            <person name="Nagy L.G."/>
            <person name="Floudas D."/>
            <person name="Copeland A."/>
            <person name="Barry K.W."/>
            <person name="Cichocki N."/>
            <person name="Veneault-Fourrey C."/>
            <person name="LaButti K."/>
            <person name="Lindquist E.A."/>
            <person name="Lipzen A."/>
            <person name="Lundell T."/>
            <person name="Morin E."/>
            <person name="Murat C."/>
            <person name="Riley R."/>
            <person name="Ohm R."/>
            <person name="Sun H."/>
            <person name="Tunlid A."/>
            <person name="Henrissat B."/>
            <person name="Grigoriev I.V."/>
            <person name="Hibbett D.S."/>
            <person name="Martin F."/>
        </authorList>
    </citation>
    <scope>NUCLEOTIDE SEQUENCE [LARGE SCALE GENOMIC DNA]</scope>
    <source>
        <strain evidence="2">Foug A</strain>
    </source>
</reference>
<dbReference type="AlphaFoldDB" id="A0A0C3DNK3"/>
<dbReference type="Proteomes" id="UP000053989">
    <property type="component" value="Unassembled WGS sequence"/>
</dbReference>
<keyword evidence="2" id="KW-1185">Reference proteome</keyword>
<dbReference type="InParanoid" id="A0A0C3DNK3"/>
<accession>A0A0C3DNK3</accession>
<gene>
    <name evidence="1" type="ORF">SCLCIDRAFT_1215308</name>
</gene>
<evidence type="ECO:0000313" key="2">
    <source>
        <dbReference type="Proteomes" id="UP000053989"/>
    </source>
</evidence>
<dbReference type="HOGENOM" id="CLU_980584_0_0_1"/>
<dbReference type="EMBL" id="KN822044">
    <property type="protein sequence ID" value="KIM62240.1"/>
    <property type="molecule type" value="Genomic_DNA"/>
</dbReference>
<reference evidence="1 2" key="1">
    <citation type="submission" date="2014-04" db="EMBL/GenBank/DDBJ databases">
        <authorList>
            <consortium name="DOE Joint Genome Institute"/>
            <person name="Kuo A."/>
            <person name="Kohler A."/>
            <person name="Nagy L.G."/>
            <person name="Floudas D."/>
            <person name="Copeland A."/>
            <person name="Barry K.W."/>
            <person name="Cichocki N."/>
            <person name="Veneault-Fourrey C."/>
            <person name="LaButti K."/>
            <person name="Lindquist E.A."/>
            <person name="Lipzen A."/>
            <person name="Lundell T."/>
            <person name="Morin E."/>
            <person name="Murat C."/>
            <person name="Sun H."/>
            <person name="Tunlid A."/>
            <person name="Henrissat B."/>
            <person name="Grigoriev I.V."/>
            <person name="Hibbett D.S."/>
            <person name="Martin F."/>
            <person name="Nordberg H.P."/>
            <person name="Cantor M.N."/>
            <person name="Hua S.X."/>
        </authorList>
    </citation>
    <scope>NUCLEOTIDE SEQUENCE [LARGE SCALE GENOMIC DNA]</scope>
    <source>
        <strain evidence="1 2">Foug A</strain>
    </source>
</reference>
<sequence length="282" mass="31680">MGDTLTAFVMWDWRNGNQTMFVEDPEFTSFTFISDELVLVSFVDDDGQVSLRVLAVPSGHSVSSAREVEYLCELRYPRLRGDVRDIVIMQAPLPTSAGPDIPRAPFVHSSTDVLYTVMLYTMDLGLGTVVLLVPRSTILNQVLSVAASPQKYLEWESWGPKGSRMLKVNPSKVQACHFHGMKFVYSPHGGTFARAFDFNPYAARKGVNTASCPHLLWKTMPMETKISRRRNPFDIDVVTSLPGREASIPLTPNKHGWESTMITEDHIVMAQSERKLFAYMAM</sequence>
<proteinExistence type="predicted"/>
<name>A0A0C3DNK3_9AGAM</name>
<organism evidence="1 2">
    <name type="scientific">Scleroderma citrinum Foug A</name>
    <dbReference type="NCBI Taxonomy" id="1036808"/>
    <lineage>
        <taxon>Eukaryota</taxon>
        <taxon>Fungi</taxon>
        <taxon>Dikarya</taxon>
        <taxon>Basidiomycota</taxon>
        <taxon>Agaricomycotina</taxon>
        <taxon>Agaricomycetes</taxon>
        <taxon>Agaricomycetidae</taxon>
        <taxon>Boletales</taxon>
        <taxon>Sclerodermatineae</taxon>
        <taxon>Sclerodermataceae</taxon>
        <taxon>Scleroderma</taxon>
    </lineage>
</organism>